<gene>
    <name evidence="1" type="ORF">NCTC10661_01698</name>
</gene>
<accession>A0AAE8T1Y8</accession>
<evidence type="ECO:0000313" key="1">
    <source>
        <dbReference type="EMBL" id="SPV16905.1"/>
    </source>
</evidence>
<dbReference type="SUPFAM" id="SSF54909">
    <property type="entry name" value="Dimeric alpha+beta barrel"/>
    <property type="match status" value="1"/>
</dbReference>
<dbReference type="EMBL" id="UARD01000007">
    <property type="protein sequence ID" value="SPV16905.1"/>
    <property type="molecule type" value="Genomic_DNA"/>
</dbReference>
<reference evidence="1 2" key="1">
    <citation type="submission" date="2018-06" db="EMBL/GenBank/DDBJ databases">
        <authorList>
            <consortium name="Pathogen Informatics"/>
            <person name="Doyle S."/>
        </authorList>
    </citation>
    <scope>NUCLEOTIDE SEQUENCE [LARGE SCALE GENOMIC DNA]</scope>
    <source>
        <strain evidence="1 2">NCTC10661</strain>
    </source>
</reference>
<dbReference type="AlphaFoldDB" id="A0AAE8T1Y8"/>
<evidence type="ECO:0000313" key="2">
    <source>
        <dbReference type="Proteomes" id="UP000250416"/>
    </source>
</evidence>
<dbReference type="InterPro" id="IPR011008">
    <property type="entry name" value="Dimeric_a/b-barrel"/>
</dbReference>
<dbReference type="Gene3D" id="3.30.70.100">
    <property type="match status" value="1"/>
</dbReference>
<protein>
    <submittedName>
        <fullName evidence="1">Ethyl tert-butyl ether degradation EthD</fullName>
    </submittedName>
</protein>
<sequence>MDICLFLIVDRGDDDFHDDAGGSPPGLDDAIAVLRAVPGLTRLVVHRPAALAADRADPVARPPSPACVVQGYFAELGTLEAMLAPTGAAHACVARWQAAGRRVVQQAMAVRPIPLAGPRAAAQSCTYLVSYDGEAADPNAWLSHYLDHHPPLMAQLPGIRAIEIYTRIDYRTALPVPRADAMQRNKVVFDDAGALEHALASPVRLLMRRDFDALPPFTGATPHFPMTSDSFEITSIE</sequence>
<dbReference type="RefSeq" id="WP_111997408.1">
    <property type="nucleotide sequence ID" value="NZ_CADEUP010000004.1"/>
</dbReference>
<proteinExistence type="predicted"/>
<organism evidence="1 2">
    <name type="scientific">Burkholderia cepacia</name>
    <name type="common">Pseudomonas cepacia</name>
    <dbReference type="NCBI Taxonomy" id="292"/>
    <lineage>
        <taxon>Bacteria</taxon>
        <taxon>Pseudomonadati</taxon>
        <taxon>Pseudomonadota</taxon>
        <taxon>Betaproteobacteria</taxon>
        <taxon>Burkholderiales</taxon>
        <taxon>Burkholderiaceae</taxon>
        <taxon>Burkholderia</taxon>
        <taxon>Burkholderia cepacia complex</taxon>
    </lineage>
</organism>
<name>A0AAE8T1Y8_BURCE</name>
<dbReference type="Proteomes" id="UP000250416">
    <property type="component" value="Unassembled WGS sequence"/>
</dbReference>
<comment type="caution">
    <text evidence="1">The sequence shown here is derived from an EMBL/GenBank/DDBJ whole genome shotgun (WGS) entry which is preliminary data.</text>
</comment>